<evidence type="ECO:0000256" key="1">
    <source>
        <dbReference type="SAM" id="MobiDB-lite"/>
    </source>
</evidence>
<dbReference type="OrthoDB" id="675927at2759"/>
<evidence type="ECO:0000313" key="2">
    <source>
        <dbReference type="EMBL" id="KAF0911381.1"/>
    </source>
</evidence>
<name>A0A6G1DG56_9ORYZ</name>
<reference evidence="2 3" key="1">
    <citation type="submission" date="2019-11" db="EMBL/GenBank/DDBJ databases">
        <title>Whole genome sequence of Oryza granulata.</title>
        <authorList>
            <person name="Li W."/>
        </authorList>
    </citation>
    <scope>NUCLEOTIDE SEQUENCE [LARGE SCALE GENOMIC DNA]</scope>
    <source>
        <strain evidence="3">cv. Menghai</strain>
        <tissue evidence="2">Leaf</tissue>
    </source>
</reference>
<dbReference type="EMBL" id="SPHZ02000006">
    <property type="protein sequence ID" value="KAF0911381.1"/>
    <property type="molecule type" value="Genomic_DNA"/>
</dbReference>
<keyword evidence="3" id="KW-1185">Reference proteome</keyword>
<organism evidence="2 3">
    <name type="scientific">Oryza meyeriana var. granulata</name>
    <dbReference type="NCBI Taxonomy" id="110450"/>
    <lineage>
        <taxon>Eukaryota</taxon>
        <taxon>Viridiplantae</taxon>
        <taxon>Streptophyta</taxon>
        <taxon>Embryophyta</taxon>
        <taxon>Tracheophyta</taxon>
        <taxon>Spermatophyta</taxon>
        <taxon>Magnoliopsida</taxon>
        <taxon>Liliopsida</taxon>
        <taxon>Poales</taxon>
        <taxon>Poaceae</taxon>
        <taxon>BOP clade</taxon>
        <taxon>Oryzoideae</taxon>
        <taxon>Oryzeae</taxon>
        <taxon>Oryzinae</taxon>
        <taxon>Oryza</taxon>
        <taxon>Oryza meyeriana</taxon>
    </lineage>
</organism>
<comment type="caution">
    <text evidence="2">The sequence shown here is derived from an EMBL/GenBank/DDBJ whole genome shotgun (WGS) entry which is preliminary data.</text>
</comment>
<sequence length="137" mass="15008">MQFVTRCSKPYAKPVEKSNPQDKATFKPKQVQAMEATTVIPSLQASGATARNHDQKGAIDADLLKSLKNGKKMAANIATVQGYMAAHHIARNNRHVNISLKEKVTIDSYTPQDPPCQLAKDPKSEDNSEKGEAQFSD</sequence>
<accession>A0A6G1DG56</accession>
<proteinExistence type="predicted"/>
<dbReference type="AlphaFoldDB" id="A0A6G1DG56"/>
<dbReference type="Proteomes" id="UP000479710">
    <property type="component" value="Unassembled WGS sequence"/>
</dbReference>
<protein>
    <submittedName>
        <fullName evidence="2">Uncharacterized protein</fullName>
    </submittedName>
</protein>
<gene>
    <name evidence="2" type="ORF">E2562_008265</name>
</gene>
<feature type="region of interest" description="Disordered" evidence="1">
    <location>
        <begin position="1"/>
        <end position="22"/>
    </location>
</feature>
<feature type="compositionally biased region" description="Basic and acidic residues" evidence="1">
    <location>
        <begin position="120"/>
        <end position="137"/>
    </location>
</feature>
<evidence type="ECO:0000313" key="3">
    <source>
        <dbReference type="Proteomes" id="UP000479710"/>
    </source>
</evidence>
<feature type="region of interest" description="Disordered" evidence="1">
    <location>
        <begin position="106"/>
        <end position="137"/>
    </location>
</feature>